<protein>
    <recommendedName>
        <fullName evidence="1">Carrier domain-containing protein</fullName>
    </recommendedName>
</protein>
<reference evidence="3" key="1">
    <citation type="journal article" date="2019" name="Int. J. Syst. Evol. Microbiol.">
        <title>The Global Catalogue of Microorganisms (GCM) 10K type strain sequencing project: providing services to taxonomists for standard genome sequencing and annotation.</title>
        <authorList>
            <consortium name="The Broad Institute Genomics Platform"/>
            <consortium name="The Broad Institute Genome Sequencing Center for Infectious Disease"/>
            <person name="Wu L."/>
            <person name="Ma J."/>
        </authorList>
    </citation>
    <scope>NUCLEOTIDE SEQUENCE [LARGE SCALE GENOMIC DNA]</scope>
    <source>
        <strain evidence="3">JCM 13850</strain>
    </source>
</reference>
<evidence type="ECO:0000259" key="1">
    <source>
        <dbReference type="PROSITE" id="PS50075"/>
    </source>
</evidence>
<dbReference type="Pfam" id="PF00550">
    <property type="entry name" value="PP-binding"/>
    <property type="match status" value="1"/>
</dbReference>
<sequence length="99" mass="10724">MTTSPDRAQSRAAAPQAVEEDLRTFLEVRTKNPIEPDDDLAAAGVSSLFVMELVTYMENTYGIVIAGPDLMMENFRTVRAMVTLVGRLLDTGPGAPGDH</sequence>
<keyword evidence="3" id="KW-1185">Reference proteome</keyword>
<dbReference type="PROSITE" id="PS50075">
    <property type="entry name" value="CARRIER"/>
    <property type="match status" value="1"/>
</dbReference>
<dbReference type="Gene3D" id="1.10.1200.10">
    <property type="entry name" value="ACP-like"/>
    <property type="match status" value="1"/>
</dbReference>
<evidence type="ECO:0000313" key="3">
    <source>
        <dbReference type="Proteomes" id="UP001501020"/>
    </source>
</evidence>
<dbReference type="EMBL" id="BAAAMR010000115">
    <property type="protein sequence ID" value="GAA2163918.1"/>
    <property type="molecule type" value="Genomic_DNA"/>
</dbReference>
<feature type="domain" description="Carrier" evidence="1">
    <location>
        <begin position="12"/>
        <end position="89"/>
    </location>
</feature>
<dbReference type="SUPFAM" id="SSF47336">
    <property type="entry name" value="ACP-like"/>
    <property type="match status" value="1"/>
</dbReference>
<name>A0ABP5M4S9_9ACTN</name>
<dbReference type="InterPro" id="IPR036736">
    <property type="entry name" value="ACP-like_sf"/>
</dbReference>
<accession>A0ABP5M4S9</accession>
<dbReference type="RefSeq" id="WP_344280598.1">
    <property type="nucleotide sequence ID" value="NZ_BAAAMR010000115.1"/>
</dbReference>
<organism evidence="2 3">
    <name type="scientific">Actinomadura napierensis</name>
    <dbReference type="NCBI Taxonomy" id="267854"/>
    <lineage>
        <taxon>Bacteria</taxon>
        <taxon>Bacillati</taxon>
        <taxon>Actinomycetota</taxon>
        <taxon>Actinomycetes</taxon>
        <taxon>Streptosporangiales</taxon>
        <taxon>Thermomonosporaceae</taxon>
        <taxon>Actinomadura</taxon>
    </lineage>
</organism>
<proteinExistence type="predicted"/>
<dbReference type="Proteomes" id="UP001501020">
    <property type="component" value="Unassembled WGS sequence"/>
</dbReference>
<dbReference type="InterPro" id="IPR009081">
    <property type="entry name" value="PP-bd_ACP"/>
</dbReference>
<comment type="caution">
    <text evidence="2">The sequence shown here is derived from an EMBL/GenBank/DDBJ whole genome shotgun (WGS) entry which is preliminary data.</text>
</comment>
<gene>
    <name evidence="2" type="ORF">GCM10009727_80890</name>
</gene>
<evidence type="ECO:0000313" key="2">
    <source>
        <dbReference type="EMBL" id="GAA2163918.1"/>
    </source>
</evidence>